<evidence type="ECO:0000256" key="1">
    <source>
        <dbReference type="SAM" id="MobiDB-lite"/>
    </source>
</evidence>
<name>A0A166AN08_9AGAM</name>
<feature type="transmembrane region" description="Helical" evidence="2">
    <location>
        <begin position="183"/>
        <end position="207"/>
    </location>
</feature>
<reference evidence="3 4" key="1">
    <citation type="journal article" date="2016" name="Mol. Biol. Evol.">
        <title>Comparative Genomics of Early-Diverging Mushroom-Forming Fungi Provides Insights into the Origins of Lignocellulose Decay Capabilities.</title>
        <authorList>
            <person name="Nagy L.G."/>
            <person name="Riley R."/>
            <person name="Tritt A."/>
            <person name="Adam C."/>
            <person name="Daum C."/>
            <person name="Floudas D."/>
            <person name="Sun H."/>
            <person name="Yadav J.S."/>
            <person name="Pangilinan J."/>
            <person name="Larsson K.H."/>
            <person name="Matsuura K."/>
            <person name="Barry K."/>
            <person name="Labutti K."/>
            <person name="Kuo R."/>
            <person name="Ohm R.A."/>
            <person name="Bhattacharya S.S."/>
            <person name="Shirouzu T."/>
            <person name="Yoshinaga Y."/>
            <person name="Martin F.M."/>
            <person name="Grigoriev I.V."/>
            <person name="Hibbett D.S."/>
        </authorList>
    </citation>
    <scope>NUCLEOTIDE SEQUENCE [LARGE SCALE GENOMIC DNA]</scope>
    <source>
        <strain evidence="3 4">HHB10207 ss-3</strain>
    </source>
</reference>
<feature type="compositionally biased region" description="Polar residues" evidence="1">
    <location>
        <begin position="1"/>
        <end position="11"/>
    </location>
</feature>
<evidence type="ECO:0000256" key="2">
    <source>
        <dbReference type="SAM" id="Phobius"/>
    </source>
</evidence>
<keyword evidence="2" id="KW-1133">Transmembrane helix</keyword>
<dbReference type="EMBL" id="KV428137">
    <property type="protein sequence ID" value="KZT35496.1"/>
    <property type="molecule type" value="Genomic_DNA"/>
</dbReference>
<keyword evidence="4" id="KW-1185">Reference proteome</keyword>
<evidence type="ECO:0000313" key="3">
    <source>
        <dbReference type="EMBL" id="KZT35496.1"/>
    </source>
</evidence>
<proteinExistence type="predicted"/>
<evidence type="ECO:0000313" key="4">
    <source>
        <dbReference type="Proteomes" id="UP000076798"/>
    </source>
</evidence>
<organism evidence="3 4">
    <name type="scientific">Sistotremastrum suecicum HHB10207 ss-3</name>
    <dbReference type="NCBI Taxonomy" id="1314776"/>
    <lineage>
        <taxon>Eukaryota</taxon>
        <taxon>Fungi</taxon>
        <taxon>Dikarya</taxon>
        <taxon>Basidiomycota</taxon>
        <taxon>Agaricomycotina</taxon>
        <taxon>Agaricomycetes</taxon>
        <taxon>Sistotremastrales</taxon>
        <taxon>Sistotremastraceae</taxon>
        <taxon>Sistotremastrum</taxon>
    </lineage>
</organism>
<accession>A0A166AN08</accession>
<keyword evidence="2" id="KW-0812">Transmembrane</keyword>
<feature type="transmembrane region" description="Helical" evidence="2">
    <location>
        <begin position="98"/>
        <end position="122"/>
    </location>
</feature>
<feature type="region of interest" description="Disordered" evidence="1">
    <location>
        <begin position="1"/>
        <end position="80"/>
    </location>
</feature>
<feature type="transmembrane region" description="Helical" evidence="2">
    <location>
        <begin position="213"/>
        <end position="236"/>
    </location>
</feature>
<feature type="transmembrane region" description="Helical" evidence="2">
    <location>
        <begin position="142"/>
        <end position="162"/>
    </location>
</feature>
<keyword evidence="2" id="KW-0472">Membrane</keyword>
<feature type="compositionally biased region" description="Polar residues" evidence="1">
    <location>
        <begin position="20"/>
        <end position="32"/>
    </location>
</feature>
<dbReference type="Proteomes" id="UP000076798">
    <property type="component" value="Unassembled WGS sequence"/>
</dbReference>
<sequence>MARTKSGSAGPSKSEENGSGVASPTVSATESSKLPEYDHASPQAALLLKPTDSSNQSTTRRTQPRTSLTPPPKNSDDIEDAPTQERVMKEVAVPHIKLVPVEITSAMLISCFIGHGATYYSLVYSVRGTDNLNFMSSTGTAGVLFSVGLMVSGTGVLAYQCISSEPSYLSSTTFFRAAQRIMSVTPWALVGLGNVLSMGGLFWWYIVGPARDVGTAIIVGIVLILLLVYWVAGLYLKFRAAGESMLEPKSKRS</sequence>
<protein>
    <submittedName>
        <fullName evidence="3">Uncharacterized protein</fullName>
    </submittedName>
</protein>
<gene>
    <name evidence="3" type="ORF">SISSUDRAFT_1131055</name>
</gene>
<feature type="compositionally biased region" description="Low complexity" evidence="1">
    <location>
        <begin position="51"/>
        <end position="68"/>
    </location>
</feature>
<dbReference type="AlphaFoldDB" id="A0A166AN08"/>